<proteinExistence type="predicted"/>
<name>A0ABT5SB59_9FLAO</name>
<sequence length="126" mass="14379">MPLEKLSPLLKSIQEEKGDILETKFHKYQFGWASFKTYFEKDSSLLRLEVDRSFNISGLKFSDLANKSSTKKEEKSFLEIKDTISTVNLPKPNTISETVNSITVKTNTSVLKKSLILDYLLKENGL</sequence>
<evidence type="ECO:0000313" key="1">
    <source>
        <dbReference type="EMBL" id="MDD7914537.1"/>
    </source>
</evidence>
<evidence type="ECO:0000313" key="2">
    <source>
        <dbReference type="Proteomes" id="UP001151478"/>
    </source>
</evidence>
<organism evidence="1 2">
    <name type="scientific">Polaribacter ponticola</name>
    <dbReference type="NCBI Taxonomy" id="2978475"/>
    <lineage>
        <taxon>Bacteria</taxon>
        <taxon>Pseudomonadati</taxon>
        <taxon>Bacteroidota</taxon>
        <taxon>Flavobacteriia</taxon>
        <taxon>Flavobacteriales</taxon>
        <taxon>Flavobacteriaceae</taxon>
    </lineage>
</organism>
<dbReference type="RefSeq" id="WP_274270352.1">
    <property type="nucleotide sequence ID" value="NZ_JAOSLC020000003.1"/>
</dbReference>
<keyword evidence="2" id="KW-1185">Reference proteome</keyword>
<accession>A0ABT5SB59</accession>
<comment type="caution">
    <text evidence="1">The sequence shown here is derived from an EMBL/GenBank/DDBJ whole genome shotgun (WGS) entry which is preliminary data.</text>
</comment>
<dbReference type="EMBL" id="JAOSLC020000003">
    <property type="protein sequence ID" value="MDD7914537.1"/>
    <property type="molecule type" value="Genomic_DNA"/>
</dbReference>
<gene>
    <name evidence="1" type="ORF">N5A56_008965</name>
</gene>
<dbReference type="Proteomes" id="UP001151478">
    <property type="component" value="Unassembled WGS sequence"/>
</dbReference>
<protein>
    <submittedName>
        <fullName evidence="1">Uncharacterized protein</fullName>
    </submittedName>
</protein>
<reference evidence="1" key="1">
    <citation type="submission" date="2023-02" db="EMBL/GenBank/DDBJ databases">
        <title>Polaribacter ponticola sp. nov., isolated from seawater.</title>
        <authorList>
            <person name="Baek J.H."/>
            <person name="Kim J.M."/>
            <person name="Choi D.G."/>
            <person name="Jeon C.O."/>
        </authorList>
    </citation>
    <scope>NUCLEOTIDE SEQUENCE</scope>
    <source>
        <strain evidence="1">MSW5</strain>
    </source>
</reference>